<dbReference type="Gene3D" id="1.20.1250.20">
    <property type="entry name" value="MFS general substrate transporter like domains"/>
    <property type="match status" value="1"/>
</dbReference>
<evidence type="ECO:0000256" key="4">
    <source>
        <dbReference type="ARBA" id="ARBA00022692"/>
    </source>
</evidence>
<proteinExistence type="predicted"/>
<feature type="transmembrane region" description="Helical" evidence="8">
    <location>
        <begin position="63"/>
        <end position="86"/>
    </location>
</feature>
<keyword evidence="2" id="KW-0813">Transport</keyword>
<feature type="transmembrane region" description="Helical" evidence="8">
    <location>
        <begin position="161"/>
        <end position="183"/>
    </location>
</feature>
<feature type="transmembrane region" description="Helical" evidence="8">
    <location>
        <begin position="377"/>
        <end position="403"/>
    </location>
</feature>
<dbReference type="GO" id="GO:0015293">
    <property type="term" value="F:symporter activity"/>
    <property type="evidence" value="ECO:0007669"/>
    <property type="project" value="UniProtKB-KW"/>
</dbReference>
<keyword evidence="7 8" id="KW-0472">Membrane</keyword>
<evidence type="ECO:0000256" key="2">
    <source>
        <dbReference type="ARBA" id="ARBA00022448"/>
    </source>
</evidence>
<evidence type="ECO:0000256" key="3">
    <source>
        <dbReference type="ARBA" id="ARBA00022475"/>
    </source>
</evidence>
<dbReference type="AlphaFoldDB" id="A0A239GRR8"/>
<dbReference type="InterPro" id="IPR051084">
    <property type="entry name" value="H+-coupled_symporters"/>
</dbReference>
<comment type="subcellular location">
    <subcellularLocation>
        <location evidence="1">Cell membrane</location>
        <topology evidence="1">Multi-pass membrane protein</topology>
    </subcellularLocation>
</comment>
<keyword evidence="4 8" id="KW-0812">Transmembrane</keyword>
<keyword evidence="6 8" id="KW-1133">Transmembrane helix</keyword>
<dbReference type="GO" id="GO:0005886">
    <property type="term" value="C:plasma membrane"/>
    <property type="evidence" value="ECO:0007669"/>
    <property type="project" value="UniProtKB-SubCell"/>
</dbReference>
<dbReference type="PANTHER" id="PTHR43528">
    <property type="entry name" value="ALPHA-KETOGLUTARATE PERMEASE"/>
    <property type="match status" value="1"/>
</dbReference>
<dbReference type="SUPFAM" id="SSF103473">
    <property type="entry name" value="MFS general substrate transporter"/>
    <property type="match status" value="1"/>
</dbReference>
<protein>
    <submittedName>
        <fullName evidence="10">Predicted arabinose efflux permease, MFS family</fullName>
    </submittedName>
</protein>
<dbReference type="InterPro" id="IPR036259">
    <property type="entry name" value="MFS_trans_sf"/>
</dbReference>
<keyword evidence="5" id="KW-0769">Symport</keyword>
<dbReference type="Pfam" id="PF00083">
    <property type="entry name" value="Sugar_tr"/>
    <property type="match status" value="2"/>
</dbReference>
<evidence type="ECO:0000313" key="11">
    <source>
        <dbReference type="EMBL" id="SNS71478.1"/>
    </source>
</evidence>
<keyword evidence="12" id="KW-1185">Reference proteome</keyword>
<evidence type="ECO:0000256" key="1">
    <source>
        <dbReference type="ARBA" id="ARBA00004651"/>
    </source>
</evidence>
<name>A0A239GRR8_9PSED</name>
<evidence type="ECO:0000313" key="12">
    <source>
        <dbReference type="Proteomes" id="UP000198309"/>
    </source>
</evidence>
<feature type="transmembrane region" description="Helical" evidence="8">
    <location>
        <begin position="249"/>
        <end position="270"/>
    </location>
</feature>
<gene>
    <name evidence="10" type="ORF">SAMN05216189_10699</name>
    <name evidence="11" type="ORF">SAMN06295949_1069</name>
</gene>
<sequence>MTTRTTSFAVSAEPSRAGRTRAIAAVCLGNALEFYDFLVYSLLATLMARLFFPFGENPLTSLLLSFAVFGTGFVMRPLGGLVIGLYADRVGRKAAMRLTLWLMALGALLFTVAPTYAQAGLFGPLVVILARLLQGFAVGGQVGTATTILMEYAGAGSRAFYCSWQVFSQSLGVLMGALVVLALSNLLSAEAMDAWGWRAVFAVGILAIPISEYIRHRLEETLPAQAQDDRQPAPASQGLALLCRHPRQLVTGVLLVTGVSVPVYITQFYLANHAIGVLGMPLGVATWAAVVSCLPSLLLAPHAGRLSDRIGRRRSIFWPLPILLLAIYPAFLLLNHSPSLATLLLIVGLLNIPLTYCMVASLAILPELFPAAIRATGLSVTYCVGVALFGGFAQFFAAGLIGLTGSPNAPAWYMVGAILLCLAGLRMAPETAGRTLD</sequence>
<feature type="transmembrane region" description="Helical" evidence="8">
    <location>
        <begin position="195"/>
        <end position="214"/>
    </location>
</feature>
<dbReference type="PROSITE" id="PS00217">
    <property type="entry name" value="SUGAR_TRANSPORT_2"/>
    <property type="match status" value="1"/>
</dbReference>
<keyword evidence="3" id="KW-1003">Cell membrane</keyword>
<feature type="transmembrane region" description="Helical" evidence="8">
    <location>
        <begin position="340"/>
        <end position="365"/>
    </location>
</feature>
<dbReference type="EMBL" id="FNEC01000069">
    <property type="protein sequence ID" value="SDL08941.1"/>
    <property type="molecule type" value="Genomic_DNA"/>
</dbReference>
<dbReference type="InterPro" id="IPR005828">
    <property type="entry name" value="MFS_sugar_transport-like"/>
</dbReference>
<feature type="transmembrane region" description="Helical" evidence="8">
    <location>
        <begin position="125"/>
        <end position="149"/>
    </location>
</feature>
<evidence type="ECO:0000256" key="8">
    <source>
        <dbReference type="SAM" id="Phobius"/>
    </source>
</evidence>
<evidence type="ECO:0000256" key="7">
    <source>
        <dbReference type="ARBA" id="ARBA00023136"/>
    </source>
</evidence>
<reference evidence="11 12" key="2">
    <citation type="submission" date="2017-06" db="EMBL/GenBank/DDBJ databases">
        <authorList>
            <person name="Varghese N."/>
            <person name="Submissions S."/>
        </authorList>
    </citation>
    <scope>NUCLEOTIDE SEQUENCE [LARGE SCALE GENOMIC DNA]</scope>
    <source>
        <strain evidence="11 12">RLD-1</strain>
    </source>
</reference>
<feature type="transmembrane region" description="Helical" evidence="8">
    <location>
        <begin position="98"/>
        <end position="119"/>
    </location>
</feature>
<organism evidence="10 13">
    <name type="scientific">Pseudomonas delhiensis</name>
    <dbReference type="NCBI Taxonomy" id="366289"/>
    <lineage>
        <taxon>Bacteria</taxon>
        <taxon>Pseudomonadati</taxon>
        <taxon>Pseudomonadota</taxon>
        <taxon>Gammaproteobacteria</taxon>
        <taxon>Pseudomonadales</taxon>
        <taxon>Pseudomonadaceae</taxon>
        <taxon>Pseudomonas</taxon>
    </lineage>
</organism>
<feature type="transmembrane region" description="Helical" evidence="8">
    <location>
        <begin position="409"/>
        <end position="428"/>
    </location>
</feature>
<reference evidence="10 13" key="1">
    <citation type="submission" date="2016-10" db="EMBL/GenBank/DDBJ databases">
        <authorList>
            <person name="de Groot N.N."/>
        </authorList>
    </citation>
    <scope>NUCLEOTIDE SEQUENCE [LARGE SCALE GENOMIC DNA]</scope>
    <source>
        <strain evidence="10 13">CCM 7361</strain>
    </source>
</reference>
<dbReference type="InterPro" id="IPR020846">
    <property type="entry name" value="MFS_dom"/>
</dbReference>
<feature type="transmembrane region" description="Helical" evidence="8">
    <location>
        <begin position="21"/>
        <end position="43"/>
    </location>
</feature>
<dbReference type="InterPro" id="IPR005829">
    <property type="entry name" value="Sugar_transporter_CS"/>
</dbReference>
<evidence type="ECO:0000259" key="9">
    <source>
        <dbReference type="PROSITE" id="PS50850"/>
    </source>
</evidence>
<evidence type="ECO:0000313" key="10">
    <source>
        <dbReference type="EMBL" id="SDL08941.1"/>
    </source>
</evidence>
<evidence type="ECO:0000256" key="5">
    <source>
        <dbReference type="ARBA" id="ARBA00022847"/>
    </source>
</evidence>
<feature type="domain" description="Major facilitator superfamily (MFS) profile" evidence="9">
    <location>
        <begin position="22"/>
        <end position="432"/>
    </location>
</feature>
<evidence type="ECO:0000256" key="6">
    <source>
        <dbReference type="ARBA" id="ARBA00022989"/>
    </source>
</evidence>
<dbReference type="Proteomes" id="UP000199693">
    <property type="component" value="Unassembled WGS sequence"/>
</dbReference>
<feature type="transmembrane region" description="Helical" evidence="8">
    <location>
        <begin position="282"/>
        <end position="304"/>
    </location>
</feature>
<dbReference type="PANTHER" id="PTHR43528:SF3">
    <property type="entry name" value="CITRATE-PROTON SYMPORTER"/>
    <property type="match status" value="1"/>
</dbReference>
<dbReference type="EMBL" id="FZPC01000006">
    <property type="protein sequence ID" value="SNS71478.1"/>
    <property type="molecule type" value="Genomic_DNA"/>
</dbReference>
<dbReference type="Proteomes" id="UP000198309">
    <property type="component" value="Unassembled WGS sequence"/>
</dbReference>
<dbReference type="PROSITE" id="PS00216">
    <property type="entry name" value="SUGAR_TRANSPORT_1"/>
    <property type="match status" value="1"/>
</dbReference>
<dbReference type="RefSeq" id="WP_089390714.1">
    <property type="nucleotide sequence ID" value="NZ_FNEC01000069.1"/>
</dbReference>
<evidence type="ECO:0000313" key="13">
    <source>
        <dbReference type="Proteomes" id="UP000199693"/>
    </source>
</evidence>
<dbReference type="PROSITE" id="PS50850">
    <property type="entry name" value="MFS"/>
    <property type="match status" value="1"/>
</dbReference>
<feature type="transmembrane region" description="Helical" evidence="8">
    <location>
        <begin position="316"/>
        <end position="334"/>
    </location>
</feature>
<accession>A0A239GRR8</accession>